<proteinExistence type="predicted"/>
<dbReference type="InterPro" id="IPR050491">
    <property type="entry name" value="AmpC-like"/>
</dbReference>
<dbReference type="PANTHER" id="PTHR46825:SF12">
    <property type="entry name" value="PENICILLIN-BINDING PROTEIN 4"/>
    <property type="match status" value="1"/>
</dbReference>
<evidence type="ECO:0000313" key="3">
    <source>
        <dbReference type="EMBL" id="GAA4270464.1"/>
    </source>
</evidence>
<keyword evidence="1" id="KW-1133">Transmembrane helix</keyword>
<dbReference type="InterPro" id="IPR001466">
    <property type="entry name" value="Beta-lactam-related"/>
</dbReference>
<name>A0ABP8EEH5_9FLAO</name>
<feature type="transmembrane region" description="Helical" evidence="1">
    <location>
        <begin position="7"/>
        <end position="25"/>
    </location>
</feature>
<feature type="domain" description="Beta-lactamase-related" evidence="2">
    <location>
        <begin position="57"/>
        <end position="364"/>
    </location>
</feature>
<dbReference type="RefSeq" id="WP_246046851.1">
    <property type="nucleotide sequence ID" value="NZ_BAABAV010000003.1"/>
</dbReference>
<evidence type="ECO:0000313" key="4">
    <source>
        <dbReference type="Proteomes" id="UP001500027"/>
    </source>
</evidence>
<sequence length="428" mass="48767">MKRLLKYVLLTFALVIVWTTIIFFSTDRGWWYTPFTQYQKPIHFITSVQKELQSEYVGNMAIAVFQNGRLVKESFHTNAKIVDKNTVFQVASLSKFVTAIGVMCLVQEEKIDLDVPVSTYLTRWQLPISSFNNNEVTVRRLLSHTAGLTDGLGYAGFKNIKNVQSLESSLSRAKDADPNKDGRTRVGILPGSEWRYSGGGFTLLQLIVEEVSGQSFDTYMRTEIFEPLMMQSSFYQWNEKFRDRLCDFYNADGSKASHFYYTAQAATSLYTTLADLEKLFHLFNSESNIKKPLSSKFQRMMWQVEASKLGTPIYGLGTFLFTETEKSHFIIGHDGQSNPPINTAFRFDTKTKDGIIILTTGNPDFATRIASDWVFLKTGKIDALLFVLQQNKMVKSIIFGNITIIILIILIAFSRMYKHADTNRIKNG</sequence>
<dbReference type="Gene3D" id="3.40.710.10">
    <property type="entry name" value="DD-peptidase/beta-lactamase superfamily"/>
    <property type="match status" value="1"/>
</dbReference>
<dbReference type="InterPro" id="IPR012338">
    <property type="entry name" value="Beta-lactam/transpept-like"/>
</dbReference>
<keyword evidence="1" id="KW-0812">Transmembrane</keyword>
<dbReference type="Proteomes" id="UP001500027">
    <property type="component" value="Unassembled WGS sequence"/>
</dbReference>
<accession>A0ABP8EEH5</accession>
<dbReference type="Pfam" id="PF00144">
    <property type="entry name" value="Beta-lactamase"/>
    <property type="match status" value="1"/>
</dbReference>
<keyword evidence="1" id="KW-0472">Membrane</keyword>
<reference evidence="4" key="1">
    <citation type="journal article" date="2019" name="Int. J. Syst. Evol. Microbiol.">
        <title>The Global Catalogue of Microorganisms (GCM) 10K type strain sequencing project: providing services to taxonomists for standard genome sequencing and annotation.</title>
        <authorList>
            <consortium name="The Broad Institute Genomics Platform"/>
            <consortium name="The Broad Institute Genome Sequencing Center for Infectious Disease"/>
            <person name="Wu L."/>
            <person name="Ma J."/>
        </authorList>
    </citation>
    <scope>NUCLEOTIDE SEQUENCE [LARGE SCALE GENOMIC DNA]</scope>
    <source>
        <strain evidence="4">JCM 17452</strain>
    </source>
</reference>
<feature type="transmembrane region" description="Helical" evidence="1">
    <location>
        <begin position="397"/>
        <end position="417"/>
    </location>
</feature>
<comment type="caution">
    <text evidence="3">The sequence shown here is derived from an EMBL/GenBank/DDBJ whole genome shotgun (WGS) entry which is preliminary data.</text>
</comment>
<evidence type="ECO:0000259" key="2">
    <source>
        <dbReference type="Pfam" id="PF00144"/>
    </source>
</evidence>
<evidence type="ECO:0000256" key="1">
    <source>
        <dbReference type="SAM" id="Phobius"/>
    </source>
</evidence>
<keyword evidence="4" id="KW-1185">Reference proteome</keyword>
<dbReference type="EMBL" id="BAABAV010000003">
    <property type="protein sequence ID" value="GAA4270464.1"/>
    <property type="molecule type" value="Genomic_DNA"/>
</dbReference>
<dbReference type="PANTHER" id="PTHR46825">
    <property type="entry name" value="D-ALANYL-D-ALANINE-CARBOXYPEPTIDASE/ENDOPEPTIDASE AMPH"/>
    <property type="match status" value="1"/>
</dbReference>
<protein>
    <recommendedName>
        <fullName evidence="2">Beta-lactamase-related domain-containing protein</fullName>
    </recommendedName>
</protein>
<organism evidence="3 4">
    <name type="scientific">Hyunsoonleella aestuarii</name>
    <dbReference type="NCBI Taxonomy" id="912802"/>
    <lineage>
        <taxon>Bacteria</taxon>
        <taxon>Pseudomonadati</taxon>
        <taxon>Bacteroidota</taxon>
        <taxon>Flavobacteriia</taxon>
        <taxon>Flavobacteriales</taxon>
        <taxon>Flavobacteriaceae</taxon>
    </lineage>
</organism>
<dbReference type="SUPFAM" id="SSF56601">
    <property type="entry name" value="beta-lactamase/transpeptidase-like"/>
    <property type="match status" value="1"/>
</dbReference>
<gene>
    <name evidence="3" type="ORF">GCM10022257_25650</name>
</gene>